<proteinExistence type="predicted"/>
<dbReference type="InterPro" id="IPR013096">
    <property type="entry name" value="Cupin_2"/>
</dbReference>
<dbReference type="InterPro" id="IPR014710">
    <property type="entry name" value="RmlC-like_jellyroll"/>
</dbReference>
<dbReference type="STRING" id="530584.SAMN05421630_11635"/>
<evidence type="ECO:0000313" key="2">
    <source>
        <dbReference type="Proteomes" id="UP000199494"/>
    </source>
</evidence>
<keyword evidence="2" id="KW-1185">Reference proteome</keyword>
<name>A0A222VKZ3_9PSEU</name>
<dbReference type="Gene3D" id="2.60.120.10">
    <property type="entry name" value="Jelly Rolls"/>
    <property type="match status" value="1"/>
</dbReference>
<dbReference type="OrthoDB" id="5145129at2"/>
<dbReference type="Pfam" id="PF07883">
    <property type="entry name" value="Cupin_2"/>
    <property type="match status" value="1"/>
</dbReference>
<evidence type="ECO:0000313" key="1">
    <source>
        <dbReference type="EMBL" id="SDE00309.1"/>
    </source>
</evidence>
<dbReference type="Proteomes" id="UP000199494">
    <property type="component" value="Unassembled WGS sequence"/>
</dbReference>
<dbReference type="SUPFAM" id="SSF51182">
    <property type="entry name" value="RmlC-like cupins"/>
    <property type="match status" value="1"/>
</dbReference>
<sequence>MTLATYADAPVFTNAGFVFRPLAVPSRGSAELAVWLLEAAPEATSESHTVDREEVFVLHEGRVIVEVDGDTHELGPGDAAMSVPGKPLRLRNPGAEPARLTVCTSKGITGVVDGVTIEPPWAR</sequence>
<reference evidence="1 2" key="1">
    <citation type="submission" date="2016-10" db="EMBL/GenBank/DDBJ databases">
        <authorList>
            <person name="de Groot N.N."/>
        </authorList>
    </citation>
    <scope>NUCLEOTIDE SEQUENCE [LARGE SCALE GENOMIC DNA]</scope>
    <source>
        <strain evidence="1 2">CGMCC 4.5506</strain>
    </source>
</reference>
<dbReference type="RefSeq" id="WP_091810770.1">
    <property type="nucleotide sequence ID" value="NZ_CP016353.1"/>
</dbReference>
<dbReference type="EMBL" id="FMZE01000016">
    <property type="protein sequence ID" value="SDE00309.1"/>
    <property type="molecule type" value="Genomic_DNA"/>
</dbReference>
<protein>
    <submittedName>
        <fullName evidence="1">Cupin domain-containing protein</fullName>
    </submittedName>
</protein>
<gene>
    <name evidence="1" type="ORF">SAMN05421630_11635</name>
</gene>
<organism evidence="1 2">
    <name type="scientific">Prauserella marina</name>
    <dbReference type="NCBI Taxonomy" id="530584"/>
    <lineage>
        <taxon>Bacteria</taxon>
        <taxon>Bacillati</taxon>
        <taxon>Actinomycetota</taxon>
        <taxon>Actinomycetes</taxon>
        <taxon>Pseudonocardiales</taxon>
        <taxon>Pseudonocardiaceae</taxon>
        <taxon>Prauserella</taxon>
    </lineage>
</organism>
<dbReference type="CDD" id="cd02209">
    <property type="entry name" value="cupin_XRE_C"/>
    <property type="match status" value="1"/>
</dbReference>
<dbReference type="AlphaFoldDB" id="A0A222VKZ3"/>
<dbReference type="KEGG" id="pmad:BAY61_04815"/>
<accession>A0A222VKZ3</accession>
<dbReference type="InterPro" id="IPR011051">
    <property type="entry name" value="RmlC_Cupin_sf"/>
</dbReference>